<evidence type="ECO:0000256" key="1">
    <source>
        <dbReference type="SAM" id="MobiDB-lite"/>
    </source>
</evidence>
<sequence>MPLKTSKKKPTCSKIRQIENRKQLKPRTSCPQCVLKRDGGGGWEEEIPPDQKKNMDRDGETGGDMKS</sequence>
<proteinExistence type="predicted"/>
<dbReference type="AlphaFoldDB" id="A0A0A0KY25"/>
<organism evidence="2 3">
    <name type="scientific">Cucumis sativus</name>
    <name type="common">Cucumber</name>
    <dbReference type="NCBI Taxonomy" id="3659"/>
    <lineage>
        <taxon>Eukaryota</taxon>
        <taxon>Viridiplantae</taxon>
        <taxon>Streptophyta</taxon>
        <taxon>Embryophyta</taxon>
        <taxon>Tracheophyta</taxon>
        <taxon>Spermatophyta</taxon>
        <taxon>Magnoliopsida</taxon>
        <taxon>eudicotyledons</taxon>
        <taxon>Gunneridae</taxon>
        <taxon>Pentapetalae</taxon>
        <taxon>rosids</taxon>
        <taxon>fabids</taxon>
        <taxon>Cucurbitales</taxon>
        <taxon>Cucurbitaceae</taxon>
        <taxon>Benincaseae</taxon>
        <taxon>Cucumis</taxon>
    </lineage>
</organism>
<protein>
    <submittedName>
        <fullName evidence="2">Uncharacterized protein</fullName>
    </submittedName>
</protein>
<name>A0A0A0KY25_CUCSA</name>
<dbReference type="Proteomes" id="UP000029981">
    <property type="component" value="Chromosome 4"/>
</dbReference>
<evidence type="ECO:0000313" key="2">
    <source>
        <dbReference type="EMBL" id="KGN53312.1"/>
    </source>
</evidence>
<reference evidence="2 3" key="2">
    <citation type="journal article" date="2009" name="PLoS ONE">
        <title>An integrated genetic and cytogenetic map of the cucumber genome.</title>
        <authorList>
            <person name="Ren Y."/>
            <person name="Zhang Z."/>
            <person name="Liu J."/>
            <person name="Staub J.E."/>
            <person name="Han Y."/>
            <person name="Cheng Z."/>
            <person name="Li X."/>
            <person name="Lu J."/>
            <person name="Miao H."/>
            <person name="Kang H."/>
            <person name="Xie B."/>
            <person name="Gu X."/>
            <person name="Wang X."/>
            <person name="Du Y."/>
            <person name="Jin W."/>
            <person name="Huang S."/>
        </authorList>
    </citation>
    <scope>NUCLEOTIDE SEQUENCE [LARGE SCALE GENOMIC DNA]</scope>
    <source>
        <strain evidence="3">cv. 9930</strain>
    </source>
</reference>
<dbReference type="EMBL" id="CM002925">
    <property type="protein sequence ID" value="KGN53312.1"/>
    <property type="molecule type" value="Genomic_DNA"/>
</dbReference>
<reference evidence="2 3" key="3">
    <citation type="journal article" date="2010" name="BMC Genomics">
        <title>Transcriptome sequencing and comparative analysis of cucumber flowers with different sex types.</title>
        <authorList>
            <person name="Guo S."/>
            <person name="Zheng Y."/>
            <person name="Joung J.G."/>
            <person name="Liu S."/>
            <person name="Zhang Z."/>
            <person name="Crasta O.R."/>
            <person name="Sobral B.W."/>
            <person name="Xu Y."/>
            <person name="Huang S."/>
            <person name="Fei Z."/>
        </authorList>
    </citation>
    <scope>NUCLEOTIDE SEQUENCE [LARGE SCALE GENOMIC DNA]</scope>
    <source>
        <strain evidence="3">cv. 9930</strain>
    </source>
</reference>
<evidence type="ECO:0000313" key="3">
    <source>
        <dbReference type="Proteomes" id="UP000029981"/>
    </source>
</evidence>
<gene>
    <name evidence="2" type="ORF">Csa_4G046750</name>
</gene>
<accession>A0A0A0KY25</accession>
<dbReference type="Gramene" id="KGN53312">
    <property type="protein sequence ID" value="KGN53312"/>
    <property type="gene ID" value="Csa_4G046750"/>
</dbReference>
<reference evidence="2 3" key="1">
    <citation type="journal article" date="2009" name="Nat. Genet.">
        <title>The genome of the cucumber, Cucumis sativus L.</title>
        <authorList>
            <person name="Huang S."/>
            <person name="Li R."/>
            <person name="Zhang Z."/>
            <person name="Li L."/>
            <person name="Gu X."/>
            <person name="Fan W."/>
            <person name="Lucas W.J."/>
            <person name="Wang X."/>
            <person name="Xie B."/>
            <person name="Ni P."/>
            <person name="Ren Y."/>
            <person name="Zhu H."/>
            <person name="Li J."/>
            <person name="Lin K."/>
            <person name="Jin W."/>
            <person name="Fei Z."/>
            <person name="Li G."/>
            <person name="Staub J."/>
            <person name="Kilian A."/>
            <person name="van der Vossen E.A."/>
            <person name="Wu Y."/>
            <person name="Guo J."/>
            <person name="He J."/>
            <person name="Jia Z."/>
            <person name="Ren Y."/>
            <person name="Tian G."/>
            <person name="Lu Y."/>
            <person name="Ruan J."/>
            <person name="Qian W."/>
            <person name="Wang M."/>
            <person name="Huang Q."/>
            <person name="Li B."/>
            <person name="Xuan Z."/>
            <person name="Cao J."/>
            <person name="Asan"/>
            <person name="Wu Z."/>
            <person name="Zhang J."/>
            <person name="Cai Q."/>
            <person name="Bai Y."/>
            <person name="Zhao B."/>
            <person name="Han Y."/>
            <person name="Li Y."/>
            <person name="Li X."/>
            <person name="Wang S."/>
            <person name="Shi Q."/>
            <person name="Liu S."/>
            <person name="Cho W.K."/>
            <person name="Kim J.Y."/>
            <person name="Xu Y."/>
            <person name="Heller-Uszynska K."/>
            <person name="Miao H."/>
            <person name="Cheng Z."/>
            <person name="Zhang S."/>
            <person name="Wu J."/>
            <person name="Yang Y."/>
            <person name="Kang H."/>
            <person name="Li M."/>
            <person name="Liang H."/>
            <person name="Ren X."/>
            <person name="Shi Z."/>
            <person name="Wen M."/>
            <person name="Jian M."/>
            <person name="Yang H."/>
            <person name="Zhang G."/>
            <person name="Yang Z."/>
            <person name="Chen R."/>
            <person name="Liu S."/>
            <person name="Li J."/>
            <person name="Ma L."/>
            <person name="Liu H."/>
            <person name="Zhou Y."/>
            <person name="Zhao J."/>
            <person name="Fang X."/>
            <person name="Li G."/>
            <person name="Fang L."/>
            <person name="Li Y."/>
            <person name="Liu D."/>
            <person name="Zheng H."/>
            <person name="Zhang Y."/>
            <person name="Qin N."/>
            <person name="Li Z."/>
            <person name="Yang G."/>
            <person name="Yang S."/>
            <person name="Bolund L."/>
            <person name="Kristiansen K."/>
            <person name="Zheng H."/>
            <person name="Li S."/>
            <person name="Zhang X."/>
            <person name="Yang H."/>
            <person name="Wang J."/>
            <person name="Sun R."/>
            <person name="Zhang B."/>
            <person name="Jiang S."/>
            <person name="Wang J."/>
            <person name="Du Y."/>
            <person name="Li S."/>
        </authorList>
    </citation>
    <scope>NUCLEOTIDE SEQUENCE [LARGE SCALE GENOMIC DNA]</scope>
    <source>
        <strain evidence="3">cv. 9930</strain>
    </source>
</reference>
<feature type="region of interest" description="Disordered" evidence="1">
    <location>
        <begin position="1"/>
        <end position="67"/>
    </location>
</feature>
<keyword evidence="3" id="KW-1185">Reference proteome</keyword>
<feature type="compositionally biased region" description="Basic and acidic residues" evidence="1">
    <location>
        <begin position="49"/>
        <end position="67"/>
    </location>
</feature>
<reference evidence="2 3" key="4">
    <citation type="journal article" date="2011" name="BMC Genomics">
        <title>RNA-Seq improves annotation of protein-coding genes in the cucumber genome.</title>
        <authorList>
            <person name="Li Z."/>
            <person name="Zhang Z."/>
            <person name="Yan P."/>
            <person name="Huang S."/>
            <person name="Fei Z."/>
            <person name="Lin K."/>
        </authorList>
    </citation>
    <scope>NUCLEOTIDE SEQUENCE [LARGE SCALE GENOMIC DNA]</scope>
    <source>
        <strain evidence="3">cv. 9930</strain>
    </source>
</reference>
<feature type="compositionally biased region" description="Basic residues" evidence="1">
    <location>
        <begin position="1"/>
        <end position="11"/>
    </location>
</feature>